<name>A0ABX2DXL4_9BACL</name>
<dbReference type="InterPro" id="IPR010090">
    <property type="entry name" value="Phage_tape_meas"/>
</dbReference>
<feature type="coiled-coil region" evidence="1">
    <location>
        <begin position="644"/>
        <end position="687"/>
    </location>
</feature>
<evidence type="ECO:0000256" key="1">
    <source>
        <dbReference type="SAM" id="Coils"/>
    </source>
</evidence>
<proteinExistence type="predicted"/>
<feature type="domain" description="Phage tail tape measure protein" evidence="2">
    <location>
        <begin position="140"/>
        <end position="395"/>
    </location>
</feature>
<evidence type="ECO:0000313" key="4">
    <source>
        <dbReference type="Proteomes" id="UP000711047"/>
    </source>
</evidence>
<protein>
    <submittedName>
        <fullName evidence="3">Phage tail tape measure protein</fullName>
    </submittedName>
</protein>
<dbReference type="Proteomes" id="UP000711047">
    <property type="component" value="Unassembled WGS sequence"/>
</dbReference>
<dbReference type="EMBL" id="JABMKX010000025">
    <property type="protein sequence ID" value="NQX49455.1"/>
    <property type="molecule type" value="Genomic_DNA"/>
</dbReference>
<gene>
    <name evidence="3" type="ORF">HQN87_29485</name>
</gene>
<comment type="caution">
    <text evidence="3">The sequence shown here is derived from an EMBL/GenBank/DDBJ whole genome shotgun (WGS) entry which is preliminary data.</text>
</comment>
<accession>A0ABX2DXL4</accession>
<dbReference type="RefSeq" id="WP_173140506.1">
    <property type="nucleotide sequence ID" value="NZ_JABMKX010000025.1"/>
</dbReference>
<evidence type="ECO:0000313" key="3">
    <source>
        <dbReference type="EMBL" id="NQX49455.1"/>
    </source>
</evidence>
<evidence type="ECO:0000259" key="2">
    <source>
        <dbReference type="Pfam" id="PF10145"/>
    </source>
</evidence>
<dbReference type="Pfam" id="PF10145">
    <property type="entry name" value="PhageMin_Tail"/>
    <property type="match status" value="1"/>
</dbReference>
<reference evidence="3 4" key="1">
    <citation type="submission" date="2020-05" db="EMBL/GenBank/DDBJ databases">
        <title>Paenibacillus glebae, sp. nov., Paenibacillus humi sp. nov., Paenibacillus pedi sp. nov., Paenibacillus terrestris sp. nov. and Paenibacillus terricola sp. nov., isolated from a forest top soil sample.</title>
        <authorList>
            <person name="Qi S."/>
            <person name="Carlier A."/>
            <person name="Cnockaert M."/>
            <person name="Vandamme P."/>
        </authorList>
    </citation>
    <scope>NUCLEOTIDE SEQUENCE [LARGE SCALE GENOMIC DNA]</scope>
    <source>
        <strain evidence="3 4">LMG 29502</strain>
    </source>
</reference>
<organism evidence="3 4">
    <name type="scientific">Paenibacillus tritici</name>
    <dbReference type="NCBI Taxonomy" id="1873425"/>
    <lineage>
        <taxon>Bacteria</taxon>
        <taxon>Bacillati</taxon>
        <taxon>Bacillota</taxon>
        <taxon>Bacilli</taxon>
        <taxon>Bacillales</taxon>
        <taxon>Paenibacillaceae</taxon>
        <taxon>Paenibacillus</taxon>
    </lineage>
</organism>
<keyword evidence="1" id="KW-0175">Coiled coil</keyword>
<sequence>MAGTGSPSGSINEIIVRLNVLVNPDFRRSVGEAEQHIEDLDRVLRELASRGYFDVLRREAEDADDSIEEVGDNAGKLGDRLKDAFNEVDFSMLQKAVEPLKAVWTAVNDSAGAMAQLQASTGLTAAEMSGMKEISDSLYSQNYGKNFEDIGDAVGTVKQVLGQTGDELEKTTQTAMTYRDVFKGDISDSVQAVDAMMQKFGISSEQAYNLMAQGAQKGMNTSGGLLNAVEKYSADFKKMGYSADEMFELLSSGMDNGADSIDGVAGIMKKFGSTVKEGSDSAKAAIYELFAPKQLDQFSAALISGGTKSKEFAELVKAAGKKGAVALVGDLKAGGDSANKAMLQLQKTLGNGDAIFKGMADGTVTGKEAMNQVIQKLKAIKDPAHQAALAGALFGSQFEEIGNKAVLSLGQTRHQFDMTRQTMDEVSAIKDNTLTEQFAAIGRELMSGLVVPLGESVMPALQGLTSWASDNKEALMVIGLAAPTAVLATKAVKIVQEFSTIIKAASGASGAAGGFAGALGLLTNPVGLAVAGVGLVTAGVIAFKKHQEDARQELLNMGGTLEESYANYSGIEEASTKTQGLITEYDRLARKIKDVKTPAAELAEARRKQKDVEQKLIDMNPGILSAEDLKSGRFSDQLGLVGNLAKAREEIGRRELEHDALSAQAKLPDLEDEYTASTEKLAKQNAEYETNKVKFQDYREYVNQLDEIWDGKGSEKEKVAQIDALRDKINKAQGTNYDVSGGWAIESIRRDYEKYMNSFDDQNAKIKETEGDINKAENSMLTYYNSQKKLIELNLGGTLEEQVAKYKDMSVVQKEQIDQAIYKVGNLTSELDKVPAEKMVNIMVLWQQTGQVPNWKLTKEEWGEVHKSIETNGTPNSRTKAGQKMNYLAQHDPGFEGYAEGGIAYVPSIFGEAGPEIAIPLNRKPRSRSLLEKANDLMGYNNNSVNNGDIHVTWAPNINLQGGDKSVVEQLRDALRQTEDGFERRFQAMLQQQRRVSFQ</sequence>
<keyword evidence="4" id="KW-1185">Reference proteome</keyword>